<dbReference type="InterPro" id="IPR001296">
    <property type="entry name" value="Glyco_trans_1"/>
</dbReference>
<organism evidence="3 4">
    <name type="scientific">Candidatus Falkowbacteria bacterium CG10_big_fil_rev_8_21_14_0_10_37_14</name>
    <dbReference type="NCBI Taxonomy" id="1974561"/>
    <lineage>
        <taxon>Bacteria</taxon>
        <taxon>Candidatus Falkowiibacteriota</taxon>
    </lineage>
</organism>
<dbReference type="CDD" id="cd03801">
    <property type="entry name" value="GT4_PimA-like"/>
    <property type="match status" value="1"/>
</dbReference>
<name>A0A2M6WSG9_9BACT</name>
<keyword evidence="1" id="KW-1133">Transmembrane helix</keyword>
<dbReference type="GO" id="GO:0016757">
    <property type="term" value="F:glycosyltransferase activity"/>
    <property type="evidence" value="ECO:0007669"/>
    <property type="project" value="InterPro"/>
</dbReference>
<comment type="caution">
    <text evidence="3">The sequence shown here is derived from an EMBL/GenBank/DDBJ whole genome shotgun (WGS) entry which is preliminary data.</text>
</comment>
<accession>A0A2M6WSG9</accession>
<feature type="domain" description="Glycosyl transferase family 1" evidence="2">
    <location>
        <begin position="174"/>
        <end position="341"/>
    </location>
</feature>
<sequence length="362" mass="40985">MTTLLITLEYPPFNGGVAHYYGHLVSHSSEAIKVMTNEDNKLLDPRWPVWRWLPSLYWIARAIKVKQISYILVGHILPIGTAVWLLSLFLPIRYTVFLHGLDFKQALTTKRKKFLAQQILTHAHQIISANSRTAGEVKELLTAKNWGKVHIVNPGINIKQIPLDEPALANLRQHHHLNHKTILLSIGRLVPRKGFDAVIKAMPQILATNSQVVYVIIGAGEQETELKILINELHLEASVLIFDNVDDNEKHLWLRLSDIFIMVSRDNGVDYEGFGIVYLEAGLYGKPVIASQNRGVSDAVLNDITGLLVESDNLTEITEAVVKLVKYPHLRLRLGDAGRERALKDFNWDKQAKKIENIIHKN</sequence>
<dbReference type="PANTHER" id="PTHR12526">
    <property type="entry name" value="GLYCOSYLTRANSFERASE"/>
    <property type="match status" value="1"/>
</dbReference>
<evidence type="ECO:0000259" key="2">
    <source>
        <dbReference type="Pfam" id="PF00534"/>
    </source>
</evidence>
<dbReference type="SUPFAM" id="SSF53756">
    <property type="entry name" value="UDP-Glycosyltransferase/glycogen phosphorylase"/>
    <property type="match status" value="1"/>
</dbReference>
<dbReference type="AlphaFoldDB" id="A0A2M6WSG9"/>
<dbReference type="Gene3D" id="3.40.50.2000">
    <property type="entry name" value="Glycogen Phosphorylase B"/>
    <property type="match status" value="2"/>
</dbReference>
<keyword evidence="1" id="KW-0812">Transmembrane</keyword>
<keyword evidence="1" id="KW-0472">Membrane</keyword>
<protein>
    <recommendedName>
        <fullName evidence="2">Glycosyl transferase family 1 domain-containing protein</fullName>
    </recommendedName>
</protein>
<reference evidence="4" key="1">
    <citation type="submission" date="2017-09" db="EMBL/GenBank/DDBJ databases">
        <title>Depth-based differentiation of microbial function through sediment-hosted aquifers and enrichment of novel symbionts in the deep terrestrial subsurface.</title>
        <authorList>
            <person name="Probst A.J."/>
            <person name="Ladd B."/>
            <person name="Jarett J.K."/>
            <person name="Geller-Mcgrath D.E."/>
            <person name="Sieber C.M.K."/>
            <person name="Emerson J.B."/>
            <person name="Anantharaman K."/>
            <person name="Thomas B.C."/>
            <person name="Malmstrom R."/>
            <person name="Stieglmeier M."/>
            <person name="Klingl A."/>
            <person name="Woyke T."/>
            <person name="Ryan C.M."/>
            <person name="Banfield J.F."/>
        </authorList>
    </citation>
    <scope>NUCLEOTIDE SEQUENCE [LARGE SCALE GENOMIC DNA]</scope>
</reference>
<proteinExistence type="predicted"/>
<dbReference type="Proteomes" id="UP000228533">
    <property type="component" value="Unassembled WGS sequence"/>
</dbReference>
<dbReference type="Pfam" id="PF00534">
    <property type="entry name" value="Glycos_transf_1"/>
    <property type="match status" value="1"/>
</dbReference>
<dbReference type="EMBL" id="PFAM01000023">
    <property type="protein sequence ID" value="PIT95757.1"/>
    <property type="molecule type" value="Genomic_DNA"/>
</dbReference>
<evidence type="ECO:0000256" key="1">
    <source>
        <dbReference type="SAM" id="Phobius"/>
    </source>
</evidence>
<evidence type="ECO:0000313" key="4">
    <source>
        <dbReference type="Proteomes" id="UP000228533"/>
    </source>
</evidence>
<gene>
    <name evidence="3" type="ORF">COT94_04185</name>
</gene>
<feature type="transmembrane region" description="Helical" evidence="1">
    <location>
        <begin position="68"/>
        <end position="90"/>
    </location>
</feature>
<dbReference type="PANTHER" id="PTHR12526:SF630">
    <property type="entry name" value="GLYCOSYLTRANSFERASE"/>
    <property type="match status" value="1"/>
</dbReference>
<evidence type="ECO:0000313" key="3">
    <source>
        <dbReference type="EMBL" id="PIT95757.1"/>
    </source>
</evidence>